<feature type="transmembrane region" description="Helical" evidence="8">
    <location>
        <begin position="209"/>
        <end position="238"/>
    </location>
</feature>
<dbReference type="Gene3D" id="1.10.3720.10">
    <property type="entry name" value="MetI-like"/>
    <property type="match status" value="1"/>
</dbReference>
<feature type="transmembrane region" description="Helical" evidence="8">
    <location>
        <begin position="270"/>
        <end position="290"/>
    </location>
</feature>
<dbReference type="GO" id="GO:0005886">
    <property type="term" value="C:plasma membrane"/>
    <property type="evidence" value="ECO:0007669"/>
    <property type="project" value="UniProtKB-SubCell"/>
</dbReference>
<keyword evidence="10" id="KW-1185">Reference proteome</keyword>
<dbReference type="Pfam" id="PF00528">
    <property type="entry name" value="BPD_transp_1"/>
    <property type="match status" value="1"/>
</dbReference>
<dbReference type="GO" id="GO:0055085">
    <property type="term" value="P:transmembrane transport"/>
    <property type="evidence" value="ECO:0007669"/>
    <property type="project" value="InterPro"/>
</dbReference>
<keyword evidence="3 8" id="KW-0813">Transport</keyword>
<dbReference type="InterPro" id="IPR000515">
    <property type="entry name" value="MetI-like"/>
</dbReference>
<evidence type="ECO:0000256" key="8">
    <source>
        <dbReference type="RuleBase" id="RU363032"/>
    </source>
</evidence>
<dbReference type="InterPro" id="IPR035906">
    <property type="entry name" value="MetI-like_sf"/>
</dbReference>
<dbReference type="PROSITE" id="PS50928">
    <property type="entry name" value="ABC_TM1"/>
    <property type="match status" value="1"/>
</dbReference>
<feature type="transmembrane region" description="Helical" evidence="8">
    <location>
        <begin position="86"/>
        <end position="106"/>
    </location>
</feature>
<keyword evidence="7 8" id="KW-0472">Membrane</keyword>
<dbReference type="PANTHER" id="PTHR42929">
    <property type="entry name" value="INNER MEMBRANE ABC TRANSPORTER PERMEASE PROTEIN YDCU-RELATED-RELATED"/>
    <property type="match status" value="1"/>
</dbReference>
<dbReference type="CDD" id="cd06261">
    <property type="entry name" value="TM_PBP2"/>
    <property type="match status" value="1"/>
</dbReference>
<evidence type="ECO:0000256" key="6">
    <source>
        <dbReference type="ARBA" id="ARBA00022989"/>
    </source>
</evidence>
<evidence type="ECO:0000256" key="3">
    <source>
        <dbReference type="ARBA" id="ARBA00022448"/>
    </source>
</evidence>
<keyword evidence="6 8" id="KW-1133">Transmembrane helix</keyword>
<dbReference type="Proteomes" id="UP000265719">
    <property type="component" value="Chromosome"/>
</dbReference>
<dbReference type="AlphaFoldDB" id="A0A399G408"/>
<dbReference type="KEGG" id="thao:NI17_013865"/>
<feature type="transmembrane region" description="Helical" evidence="8">
    <location>
        <begin position="166"/>
        <end position="188"/>
    </location>
</feature>
<sequence>MTTLTEPVRSGPAAPRPDPPGDGATRRAPSYWSLAGAPGLVFVVLAFAVPLAAVVVKSLTDPSPANYTEALGSQIFRGSVWTTLRMAVVVTVLCALAGYPFAYVLARVGRTMRSLLFVSLMLSFWTSLLVRSYAWQVILNDTGVVNTLLLDLGLAEEPLTLIRTPLAVYVGMVHILVPYLILAVYAQLRSLDPDLERAAQGLGAPPWKVFWRVTLPLSLPGVAAGSVLVFVLALGFYVTPQLLGGAQDVYLGQAIVMQIEQFLDTGVGSAMAVMLFVAVLAVLGIVARFVGVGRVLGLGQGGGRS</sequence>
<dbReference type="SUPFAM" id="SSF161098">
    <property type="entry name" value="MetI-like"/>
    <property type="match status" value="1"/>
</dbReference>
<gene>
    <name evidence="9" type="ORF">NI17_013865</name>
</gene>
<evidence type="ECO:0000256" key="2">
    <source>
        <dbReference type="ARBA" id="ARBA00007069"/>
    </source>
</evidence>
<evidence type="ECO:0000313" key="9">
    <source>
        <dbReference type="EMBL" id="UOE17948.1"/>
    </source>
</evidence>
<dbReference type="PANTHER" id="PTHR42929:SF5">
    <property type="entry name" value="ABC TRANSPORTER PERMEASE PROTEIN"/>
    <property type="match status" value="1"/>
</dbReference>
<dbReference type="EMBL" id="CP063196">
    <property type="protein sequence ID" value="UOE17948.1"/>
    <property type="molecule type" value="Genomic_DNA"/>
</dbReference>
<evidence type="ECO:0000256" key="7">
    <source>
        <dbReference type="ARBA" id="ARBA00023136"/>
    </source>
</evidence>
<comment type="subcellular location">
    <subcellularLocation>
        <location evidence="1 8">Cell membrane</location>
        <topology evidence="1 8">Multi-pass membrane protein</topology>
    </subcellularLocation>
</comment>
<feature type="transmembrane region" description="Helical" evidence="8">
    <location>
        <begin position="31"/>
        <end position="56"/>
    </location>
</feature>
<comment type="similarity">
    <text evidence="2">Belongs to the binding-protein-dependent transport system permease family. CysTW subfamily.</text>
</comment>
<evidence type="ECO:0000256" key="5">
    <source>
        <dbReference type="ARBA" id="ARBA00022692"/>
    </source>
</evidence>
<dbReference type="RefSeq" id="WP_068688739.1">
    <property type="nucleotide sequence ID" value="NZ_CP063196.1"/>
</dbReference>
<keyword evidence="4" id="KW-1003">Cell membrane</keyword>
<proteinExistence type="inferred from homology"/>
<reference evidence="9" key="1">
    <citation type="submission" date="2020-10" db="EMBL/GenBank/DDBJ databases">
        <title>De novo genome project of the cellulose decomposer Thermobifida halotolerans type strain.</title>
        <authorList>
            <person name="Nagy I."/>
            <person name="Horvath B."/>
            <person name="Kukolya J."/>
            <person name="Nagy I."/>
            <person name="Orsini M."/>
        </authorList>
    </citation>
    <scope>NUCLEOTIDE SEQUENCE</scope>
    <source>
        <strain evidence="9">DSM 44931</strain>
    </source>
</reference>
<keyword evidence="5 8" id="KW-0812">Transmembrane</keyword>
<protein>
    <submittedName>
        <fullName evidence="9">ABC transporter permease</fullName>
    </submittedName>
</protein>
<feature type="transmembrane region" description="Helical" evidence="8">
    <location>
        <begin position="115"/>
        <end position="134"/>
    </location>
</feature>
<accession>A0A399G408</accession>
<evidence type="ECO:0000256" key="4">
    <source>
        <dbReference type="ARBA" id="ARBA00022475"/>
    </source>
</evidence>
<evidence type="ECO:0000313" key="10">
    <source>
        <dbReference type="Proteomes" id="UP000265719"/>
    </source>
</evidence>
<dbReference type="OrthoDB" id="9794684at2"/>
<name>A0A399G408_9ACTN</name>
<evidence type="ECO:0000256" key="1">
    <source>
        <dbReference type="ARBA" id="ARBA00004651"/>
    </source>
</evidence>
<organism evidence="9 10">
    <name type="scientific">Thermobifida halotolerans</name>
    <dbReference type="NCBI Taxonomy" id="483545"/>
    <lineage>
        <taxon>Bacteria</taxon>
        <taxon>Bacillati</taxon>
        <taxon>Actinomycetota</taxon>
        <taxon>Actinomycetes</taxon>
        <taxon>Streptosporangiales</taxon>
        <taxon>Nocardiopsidaceae</taxon>
        <taxon>Thermobifida</taxon>
    </lineage>
</organism>